<evidence type="ECO:0000256" key="1">
    <source>
        <dbReference type="ARBA" id="ARBA00034120"/>
    </source>
</evidence>
<proteinExistence type="inferred from homology"/>
<dbReference type="SUPFAM" id="SSF56672">
    <property type="entry name" value="DNA/RNA polymerases"/>
    <property type="match status" value="1"/>
</dbReference>
<sequence>MSSASLLEKISSEKSLIKAWRKLDKSNPDSHGISGVTIEQFKKNYEERIASLSQELLGGNFQFSPTRAVAILKKKDKYRPLQIPEIKDRIVLKSIALELETHFKKKLSKSKGVSFAYQKGLGVKDAIKKMGLLYNNGNPIILEADIKNFFGKVDKNTLLTKDIFPNLPDTSLNELISEGLSQPLNGVSSLTESEAKAFENINSGIPQGNALSPLLSNIFLSPFDIYLKQNNFQLIRYADDFVVLCKNEKQALDCFNKASTFLKKELGLELYELSSEKSAIIDPKKDRFVFLSVEFDGNAFFPSAESFEKLKNKLRSVCALPKNRINLLELLTKVKNRVEGWVSAFYYTDMDRYVEELDYFVDRQVLLGARKFEWRMTSESKGELPEKYRNGKRFKDCLSREQRAGSGIPLAVDILKRMRDKEEKKLKKNAT</sequence>
<dbReference type="PANTHER" id="PTHR34047:SF8">
    <property type="entry name" value="PROTEIN YKFC"/>
    <property type="match status" value="1"/>
</dbReference>
<keyword evidence="3" id="KW-0808">Transferase</keyword>
<evidence type="ECO:0000259" key="2">
    <source>
        <dbReference type="PROSITE" id="PS50878"/>
    </source>
</evidence>
<reference evidence="3 4" key="1">
    <citation type="submission" date="2023-03" db="EMBL/GenBank/DDBJ databases">
        <title>Muricauda XX sp. nov. and Muricauda XXX sp. nov., two novel species isolated from Okinawa Trough.</title>
        <authorList>
            <person name="Cao W."/>
            <person name="Deng X."/>
        </authorList>
    </citation>
    <scope>NUCLEOTIDE SEQUENCE [LARGE SCALE GENOMIC DNA]</scope>
    <source>
        <strain evidence="3 4">81s02</strain>
    </source>
</reference>
<dbReference type="Proteomes" id="UP001217083">
    <property type="component" value="Unassembled WGS sequence"/>
</dbReference>
<dbReference type="EMBL" id="JARFVA010000002">
    <property type="protein sequence ID" value="MDF0706984.1"/>
    <property type="molecule type" value="Genomic_DNA"/>
</dbReference>
<dbReference type="PROSITE" id="PS50878">
    <property type="entry name" value="RT_POL"/>
    <property type="match status" value="1"/>
</dbReference>
<gene>
    <name evidence="3" type="ORF">PY091_07140</name>
</gene>
<comment type="caution">
    <text evidence="3">The sequence shown here is derived from an EMBL/GenBank/DDBJ whole genome shotgun (WGS) entry which is preliminary data.</text>
</comment>
<name>A0ABT5XM68_9FLAO</name>
<dbReference type="Pfam" id="PF00078">
    <property type="entry name" value="RVT_1"/>
    <property type="match status" value="1"/>
</dbReference>
<dbReference type="InterPro" id="IPR051083">
    <property type="entry name" value="GrpII_Intron_Splice-Mob/Def"/>
</dbReference>
<dbReference type="InterPro" id="IPR000477">
    <property type="entry name" value="RT_dom"/>
</dbReference>
<protein>
    <submittedName>
        <fullName evidence="3">Reverse transcriptase domain-containing protein</fullName>
    </submittedName>
</protein>
<dbReference type="CDD" id="cd01651">
    <property type="entry name" value="RT_G2_intron"/>
    <property type="match status" value="1"/>
</dbReference>
<organism evidence="3 4">
    <name type="scientific">Flagellimonas okinawensis</name>
    <dbReference type="NCBI Taxonomy" id="3031324"/>
    <lineage>
        <taxon>Bacteria</taxon>
        <taxon>Pseudomonadati</taxon>
        <taxon>Bacteroidota</taxon>
        <taxon>Flavobacteriia</taxon>
        <taxon>Flavobacteriales</taxon>
        <taxon>Flavobacteriaceae</taxon>
        <taxon>Flagellimonas</taxon>
    </lineage>
</organism>
<dbReference type="RefSeq" id="WP_275649021.1">
    <property type="nucleotide sequence ID" value="NZ_JARFVA010000002.1"/>
</dbReference>
<accession>A0ABT5XM68</accession>
<dbReference type="GO" id="GO:0003964">
    <property type="term" value="F:RNA-directed DNA polymerase activity"/>
    <property type="evidence" value="ECO:0007669"/>
    <property type="project" value="UniProtKB-KW"/>
</dbReference>
<keyword evidence="3" id="KW-0695">RNA-directed DNA polymerase</keyword>
<dbReference type="InterPro" id="IPR043502">
    <property type="entry name" value="DNA/RNA_pol_sf"/>
</dbReference>
<feature type="domain" description="Reverse transcriptase" evidence="2">
    <location>
        <begin position="52"/>
        <end position="295"/>
    </location>
</feature>
<evidence type="ECO:0000313" key="4">
    <source>
        <dbReference type="Proteomes" id="UP001217083"/>
    </source>
</evidence>
<dbReference type="PANTHER" id="PTHR34047">
    <property type="entry name" value="NUCLEAR INTRON MATURASE 1, MITOCHONDRIAL-RELATED"/>
    <property type="match status" value="1"/>
</dbReference>
<comment type="similarity">
    <text evidence="1">Belongs to the bacterial reverse transcriptase family.</text>
</comment>
<evidence type="ECO:0000313" key="3">
    <source>
        <dbReference type="EMBL" id="MDF0706984.1"/>
    </source>
</evidence>
<keyword evidence="4" id="KW-1185">Reference proteome</keyword>
<keyword evidence="3" id="KW-0548">Nucleotidyltransferase</keyword>